<keyword evidence="4" id="KW-1185">Reference proteome</keyword>
<comment type="caution">
    <text evidence="3">The sequence shown here is derived from an EMBL/GenBank/DDBJ whole genome shotgun (WGS) entry which is preliminary data.</text>
</comment>
<proteinExistence type="predicted"/>
<evidence type="ECO:0000256" key="1">
    <source>
        <dbReference type="SAM" id="Phobius"/>
    </source>
</evidence>
<accession>A0AAX2F2P4</accession>
<organism evidence="3 4">
    <name type="scientific">Prevotella scopos JCM 17725</name>
    <dbReference type="NCBI Taxonomy" id="1236518"/>
    <lineage>
        <taxon>Bacteria</taxon>
        <taxon>Pseudomonadati</taxon>
        <taxon>Bacteroidota</taxon>
        <taxon>Bacteroidia</taxon>
        <taxon>Bacteroidales</taxon>
        <taxon>Prevotellaceae</taxon>
        <taxon>Prevotella</taxon>
    </lineage>
</organism>
<keyword evidence="1" id="KW-0472">Membrane</keyword>
<dbReference type="EMBL" id="FQWA01000006">
    <property type="protein sequence ID" value="SHF70861.1"/>
    <property type="molecule type" value="Genomic_DNA"/>
</dbReference>
<sequence length="440" mass="51167">MSLWLNIFIHTAYIEYVIKKYGFMSLWLSNIFIHTAYIEYVIKKYGFMSLWLSNIFIHTAYIEYVIKKYGFMSLWLSNIFIHTAYIKYVIKEYGFMSLWLSNIFIHTAYIEYVIKEYGFMSLWLSNIFIHTAYIEYVIKEYGFMSLWLNIIYTFMSFCLAFCIFICMKKPQDINGLKKNYYLCNIISYPKKMKKIILIAAILLGALTNGQAQVINKNAAKRIGEAVKEGYQDVKEAIVQDTKPTGDHTIWDIYVAPKVGLNLSNLLGVENNIKPGVVAGAYVEVFLAKNIALDVEMQYSQQGASGIYRNISATDDYGNPVTQKYGPYSVNLHYINTSYLVRWYPWADLPWSFTTGIHTGYVVNAHAKEKHGEDLNLRNHIYKGDIAIPIGASYEWKQWQIEARYNIFFRKLAKDDKAKDLLKNARNSMFEVTLGYRIQVL</sequence>
<feature type="transmembrane region" description="Helical" evidence="1">
    <location>
        <begin position="96"/>
        <end position="114"/>
    </location>
</feature>
<feature type="transmembrane region" description="Helical" evidence="1">
    <location>
        <begin position="21"/>
        <end position="42"/>
    </location>
</feature>
<feature type="domain" description="Outer membrane protein beta-barrel" evidence="2">
    <location>
        <begin position="256"/>
        <end position="406"/>
    </location>
</feature>
<dbReference type="AlphaFoldDB" id="A0AAX2F2P4"/>
<feature type="transmembrane region" description="Helical" evidence="1">
    <location>
        <begin position="195"/>
        <end position="214"/>
    </location>
</feature>
<gene>
    <name evidence="3" type="ORF">SAMN05444364_10645</name>
</gene>
<dbReference type="Pfam" id="PF13568">
    <property type="entry name" value="OMP_b-brl_2"/>
    <property type="match status" value="1"/>
</dbReference>
<evidence type="ECO:0000259" key="2">
    <source>
        <dbReference type="Pfam" id="PF13568"/>
    </source>
</evidence>
<protein>
    <submittedName>
        <fullName evidence="3">Outer membrane protein beta-barrel domain-containing protein</fullName>
    </submittedName>
</protein>
<keyword evidence="1" id="KW-1133">Transmembrane helix</keyword>
<name>A0AAX2F2P4_9BACT</name>
<dbReference type="Proteomes" id="UP000184105">
    <property type="component" value="Unassembled WGS sequence"/>
</dbReference>
<keyword evidence="1" id="KW-0812">Transmembrane</keyword>
<feature type="transmembrane region" description="Helical" evidence="1">
    <location>
        <begin position="144"/>
        <end position="167"/>
    </location>
</feature>
<reference evidence="3 4" key="1">
    <citation type="submission" date="2016-11" db="EMBL/GenBank/DDBJ databases">
        <authorList>
            <person name="Varghese N."/>
            <person name="Submissions S."/>
        </authorList>
    </citation>
    <scope>NUCLEOTIDE SEQUENCE [LARGE SCALE GENOMIC DNA]</scope>
    <source>
        <strain evidence="3 4">DSM 22613</strain>
    </source>
</reference>
<evidence type="ECO:0000313" key="3">
    <source>
        <dbReference type="EMBL" id="SHF70861.1"/>
    </source>
</evidence>
<evidence type="ECO:0000313" key="4">
    <source>
        <dbReference type="Proteomes" id="UP000184105"/>
    </source>
</evidence>
<dbReference type="InterPro" id="IPR025665">
    <property type="entry name" value="Beta-barrel_OMP_2"/>
</dbReference>